<feature type="region of interest" description="Disordered" evidence="1">
    <location>
        <begin position="1"/>
        <end position="22"/>
    </location>
</feature>
<accession>A0A0C9ZNH4</accession>
<proteinExistence type="predicted"/>
<dbReference type="EMBL" id="KN835354">
    <property type="protein sequence ID" value="KIK39210.1"/>
    <property type="molecule type" value="Genomic_DNA"/>
</dbReference>
<gene>
    <name evidence="2" type="ORF">CY34DRAFT_14556</name>
</gene>
<dbReference type="AlphaFoldDB" id="A0A0C9ZNH4"/>
<dbReference type="InParanoid" id="A0A0C9ZNH4"/>
<organism evidence="2 3">
    <name type="scientific">Suillus luteus UH-Slu-Lm8-n1</name>
    <dbReference type="NCBI Taxonomy" id="930992"/>
    <lineage>
        <taxon>Eukaryota</taxon>
        <taxon>Fungi</taxon>
        <taxon>Dikarya</taxon>
        <taxon>Basidiomycota</taxon>
        <taxon>Agaricomycotina</taxon>
        <taxon>Agaricomycetes</taxon>
        <taxon>Agaricomycetidae</taxon>
        <taxon>Boletales</taxon>
        <taxon>Suillineae</taxon>
        <taxon>Suillaceae</taxon>
        <taxon>Suillus</taxon>
    </lineage>
</organism>
<evidence type="ECO:0000256" key="1">
    <source>
        <dbReference type="SAM" id="MobiDB-lite"/>
    </source>
</evidence>
<protein>
    <submittedName>
        <fullName evidence="2">Uncharacterized protein</fullName>
    </submittedName>
</protein>
<reference evidence="2 3" key="1">
    <citation type="submission" date="2014-04" db="EMBL/GenBank/DDBJ databases">
        <authorList>
            <consortium name="DOE Joint Genome Institute"/>
            <person name="Kuo A."/>
            <person name="Ruytinx J."/>
            <person name="Rineau F."/>
            <person name="Colpaert J."/>
            <person name="Kohler A."/>
            <person name="Nagy L.G."/>
            <person name="Floudas D."/>
            <person name="Copeland A."/>
            <person name="Barry K.W."/>
            <person name="Cichocki N."/>
            <person name="Veneault-Fourrey C."/>
            <person name="LaButti K."/>
            <person name="Lindquist E.A."/>
            <person name="Lipzen A."/>
            <person name="Lundell T."/>
            <person name="Morin E."/>
            <person name="Murat C."/>
            <person name="Sun H."/>
            <person name="Tunlid A."/>
            <person name="Henrissat B."/>
            <person name="Grigoriev I.V."/>
            <person name="Hibbett D.S."/>
            <person name="Martin F."/>
            <person name="Nordberg H.P."/>
            <person name="Cantor M.N."/>
            <person name="Hua S.X."/>
        </authorList>
    </citation>
    <scope>NUCLEOTIDE SEQUENCE [LARGE SCALE GENOMIC DNA]</scope>
    <source>
        <strain evidence="2 3">UH-Slu-Lm8-n1</strain>
    </source>
</reference>
<evidence type="ECO:0000313" key="3">
    <source>
        <dbReference type="Proteomes" id="UP000054485"/>
    </source>
</evidence>
<name>A0A0C9ZNH4_9AGAM</name>
<keyword evidence="3" id="KW-1185">Reference proteome</keyword>
<feature type="region of interest" description="Disordered" evidence="1">
    <location>
        <begin position="601"/>
        <end position="624"/>
    </location>
</feature>
<dbReference type="Proteomes" id="UP000054485">
    <property type="component" value="Unassembled WGS sequence"/>
</dbReference>
<dbReference type="OrthoDB" id="2691081at2759"/>
<reference evidence="3" key="2">
    <citation type="submission" date="2015-01" db="EMBL/GenBank/DDBJ databases">
        <title>Evolutionary Origins and Diversification of the Mycorrhizal Mutualists.</title>
        <authorList>
            <consortium name="DOE Joint Genome Institute"/>
            <consortium name="Mycorrhizal Genomics Consortium"/>
            <person name="Kohler A."/>
            <person name="Kuo A."/>
            <person name="Nagy L.G."/>
            <person name="Floudas D."/>
            <person name="Copeland A."/>
            <person name="Barry K.W."/>
            <person name="Cichocki N."/>
            <person name="Veneault-Fourrey C."/>
            <person name="LaButti K."/>
            <person name="Lindquist E.A."/>
            <person name="Lipzen A."/>
            <person name="Lundell T."/>
            <person name="Morin E."/>
            <person name="Murat C."/>
            <person name="Riley R."/>
            <person name="Ohm R."/>
            <person name="Sun H."/>
            <person name="Tunlid A."/>
            <person name="Henrissat B."/>
            <person name="Grigoriev I.V."/>
            <person name="Hibbett D.S."/>
            <person name="Martin F."/>
        </authorList>
    </citation>
    <scope>NUCLEOTIDE SEQUENCE [LARGE SCALE GENOMIC DNA]</scope>
    <source>
        <strain evidence="3">UH-Slu-Lm8-n1</strain>
    </source>
</reference>
<evidence type="ECO:0000313" key="2">
    <source>
        <dbReference type="EMBL" id="KIK39210.1"/>
    </source>
</evidence>
<dbReference type="HOGENOM" id="CLU_418664_0_0_1"/>
<feature type="compositionally biased region" description="Polar residues" evidence="1">
    <location>
        <begin position="1"/>
        <end position="14"/>
    </location>
</feature>
<sequence>MQRTDPISSVPQDNSKQERENNFQSSKELYDAFLSASRWDTVIVGRDVFSLISLVSLPSDEELLLKILLKEVEFWLNTACSSTDGLDAIFLNLVNSPTEHLANHSFQKPLSQDYVSRCSTLWGCFLCMIVRSIDSAQSMLFFDDEQVVATLALLEALQDVVNDRCRSPFYLFLVTVHHRTDFQFDHPYSISLNILMLQLCIHVTVIERAQHLVHLHHFNNLVEAYNESLFQYLIDDTTYIFGLLLEQFRIVAPFSYSKAPLSLVKWSAPRNAHSEDLLSQILTGFDLSTFDRIIQESIGSEHSDKWPKDDLGCMDEGYSFVTSAHNPFGYHLNTLWSDVFNNPVAFERFYVRSNTGQLQPRFESIYKWLDALTKLTDLIFSLSHFLSVPPPQASDLEMYHAANTYIAPCSLYSIMGHTVFVTRNSNTSTGQIRIIPRFMPKRLARLVMYLVGPIRVLEQEFLDIIPNSNPSNDQLIFYTDIKIGLLDYPHVIKTMLAQTVHIHLDVEDETRPASAAFHISPLSIWQAMEQVSEEMFGDCLKLAMRWWDFLQVVHNPLSPQDPTVLTLSSTLAKITVPEEDCIDIKLPRQIFPATPHSLTTFHPKRINNHSSEPPSSPLQHFDSGEQSDPFIVRMPFSLSTLCSSPTDTESNHYFG</sequence>